<feature type="signal peptide" evidence="6">
    <location>
        <begin position="1"/>
        <end position="23"/>
    </location>
</feature>
<dbReference type="SUPFAM" id="SSF103088">
    <property type="entry name" value="OmpA-like"/>
    <property type="match status" value="1"/>
</dbReference>
<dbReference type="PANTHER" id="PTHR30329">
    <property type="entry name" value="STATOR ELEMENT OF FLAGELLAR MOTOR COMPLEX"/>
    <property type="match status" value="1"/>
</dbReference>
<proteinExistence type="predicted"/>
<evidence type="ECO:0000256" key="1">
    <source>
        <dbReference type="ARBA" id="ARBA00004442"/>
    </source>
</evidence>
<comment type="subcellular location">
    <subcellularLocation>
        <location evidence="1">Cell outer membrane</location>
    </subcellularLocation>
</comment>
<keyword evidence="3" id="KW-0998">Cell outer membrane</keyword>
<feature type="chain" id="PRO_5026942292" evidence="6">
    <location>
        <begin position="24"/>
        <end position="211"/>
    </location>
</feature>
<evidence type="ECO:0000256" key="3">
    <source>
        <dbReference type="ARBA" id="ARBA00023237"/>
    </source>
</evidence>
<dbReference type="Pfam" id="PF00691">
    <property type="entry name" value="OmpA"/>
    <property type="match status" value="1"/>
</dbReference>
<dbReference type="PROSITE" id="PS51257">
    <property type="entry name" value="PROKAR_LIPOPROTEIN"/>
    <property type="match status" value="1"/>
</dbReference>
<dbReference type="AlphaFoldDB" id="A0A6L7GGA5"/>
<sequence>MMMKKTNRTPLFLGLAISALGLAGCEQKPPPIAPEPTASDEPAEAVSIFRPEAEVDREAIPMAPLEQAISFAESGSTLTDKARADLDSIVASPQMQTSGAIILRGHTDSAGNDEANLRSSRKRAEAVRDYLVEKGVDVARITVIALGEMRPVAPNANLDGTADEAGRAANRRVDVTIEVPGQSEANAAKSDEQPEPDAQKAGTLVEAITGN</sequence>
<dbReference type="EMBL" id="WTYU01000002">
    <property type="protein sequence ID" value="MXP15093.1"/>
    <property type="molecule type" value="Genomic_DNA"/>
</dbReference>
<evidence type="ECO:0000256" key="5">
    <source>
        <dbReference type="SAM" id="MobiDB-lite"/>
    </source>
</evidence>
<dbReference type="InterPro" id="IPR006665">
    <property type="entry name" value="OmpA-like"/>
</dbReference>
<dbReference type="RefSeq" id="WP_160601666.1">
    <property type="nucleotide sequence ID" value="NZ_WTYU01000002.1"/>
</dbReference>
<dbReference type="CDD" id="cd07185">
    <property type="entry name" value="OmpA_C-like"/>
    <property type="match status" value="1"/>
</dbReference>
<dbReference type="Gene3D" id="3.30.1330.60">
    <property type="entry name" value="OmpA-like domain"/>
    <property type="match status" value="1"/>
</dbReference>
<dbReference type="InterPro" id="IPR050330">
    <property type="entry name" value="Bact_OuterMem_StrucFunc"/>
</dbReference>
<evidence type="ECO:0000256" key="6">
    <source>
        <dbReference type="SAM" id="SignalP"/>
    </source>
</evidence>
<feature type="domain" description="OmpA-like" evidence="7">
    <location>
        <begin position="58"/>
        <end position="181"/>
    </location>
</feature>
<protein>
    <submittedName>
        <fullName evidence="8">OmpA family protein</fullName>
    </submittedName>
</protein>
<comment type="caution">
    <text evidence="8">The sequence shown here is derived from an EMBL/GenBank/DDBJ whole genome shotgun (WGS) entry which is preliminary data.</text>
</comment>
<dbReference type="Proteomes" id="UP000473531">
    <property type="component" value="Unassembled WGS sequence"/>
</dbReference>
<keyword evidence="2 4" id="KW-0472">Membrane</keyword>
<dbReference type="GO" id="GO:0009279">
    <property type="term" value="C:cell outer membrane"/>
    <property type="evidence" value="ECO:0007669"/>
    <property type="project" value="UniProtKB-SubCell"/>
</dbReference>
<dbReference type="PANTHER" id="PTHR30329:SF21">
    <property type="entry name" value="LIPOPROTEIN YIAD-RELATED"/>
    <property type="match status" value="1"/>
</dbReference>
<organism evidence="8 9">
    <name type="scientific">Allopontixanthobacter confluentis</name>
    <dbReference type="NCBI Taxonomy" id="1849021"/>
    <lineage>
        <taxon>Bacteria</taxon>
        <taxon>Pseudomonadati</taxon>
        <taxon>Pseudomonadota</taxon>
        <taxon>Alphaproteobacteria</taxon>
        <taxon>Sphingomonadales</taxon>
        <taxon>Erythrobacteraceae</taxon>
        <taxon>Allopontixanthobacter</taxon>
    </lineage>
</organism>
<gene>
    <name evidence="8" type="ORF">GRI44_10070</name>
</gene>
<dbReference type="PRINTS" id="PR01021">
    <property type="entry name" value="OMPADOMAIN"/>
</dbReference>
<evidence type="ECO:0000313" key="8">
    <source>
        <dbReference type="EMBL" id="MXP15093.1"/>
    </source>
</evidence>
<dbReference type="InterPro" id="IPR006664">
    <property type="entry name" value="OMP_bac"/>
</dbReference>
<feature type="region of interest" description="Disordered" evidence="5">
    <location>
        <begin position="179"/>
        <end position="211"/>
    </location>
</feature>
<reference evidence="8 9" key="1">
    <citation type="submission" date="2019-12" db="EMBL/GenBank/DDBJ databases">
        <title>Genomic-based taxomic classification of the family Erythrobacteraceae.</title>
        <authorList>
            <person name="Xu L."/>
        </authorList>
    </citation>
    <scope>NUCLEOTIDE SEQUENCE [LARGE SCALE GENOMIC DNA]</scope>
    <source>
        <strain evidence="8 9">KCTC 52259</strain>
    </source>
</reference>
<evidence type="ECO:0000256" key="4">
    <source>
        <dbReference type="PROSITE-ProRule" id="PRU00473"/>
    </source>
</evidence>
<name>A0A6L7GGA5_9SPHN</name>
<accession>A0A6L7GGA5</accession>
<evidence type="ECO:0000313" key="9">
    <source>
        <dbReference type="Proteomes" id="UP000473531"/>
    </source>
</evidence>
<evidence type="ECO:0000256" key="2">
    <source>
        <dbReference type="ARBA" id="ARBA00023136"/>
    </source>
</evidence>
<dbReference type="InterPro" id="IPR036737">
    <property type="entry name" value="OmpA-like_sf"/>
</dbReference>
<dbReference type="OrthoDB" id="9814546at2"/>
<keyword evidence="9" id="KW-1185">Reference proteome</keyword>
<evidence type="ECO:0000259" key="7">
    <source>
        <dbReference type="PROSITE" id="PS51123"/>
    </source>
</evidence>
<keyword evidence="6" id="KW-0732">Signal</keyword>
<dbReference type="PROSITE" id="PS51123">
    <property type="entry name" value="OMPA_2"/>
    <property type="match status" value="1"/>
</dbReference>